<dbReference type="PROSITE" id="PS50157">
    <property type="entry name" value="ZINC_FINGER_C2H2_2"/>
    <property type="match status" value="2"/>
</dbReference>
<evidence type="ECO:0000256" key="6">
    <source>
        <dbReference type="ARBA" id="ARBA00023242"/>
    </source>
</evidence>
<dbReference type="PANTHER" id="PTHR16515">
    <property type="entry name" value="PR DOMAIN ZINC FINGER PROTEIN"/>
    <property type="match status" value="1"/>
</dbReference>
<dbReference type="InterPro" id="IPR036236">
    <property type="entry name" value="Znf_C2H2_sf"/>
</dbReference>
<organism evidence="10 11">
    <name type="scientific">Kuraishia capsulata CBS 1993</name>
    <dbReference type="NCBI Taxonomy" id="1382522"/>
    <lineage>
        <taxon>Eukaryota</taxon>
        <taxon>Fungi</taxon>
        <taxon>Dikarya</taxon>
        <taxon>Ascomycota</taxon>
        <taxon>Saccharomycotina</taxon>
        <taxon>Pichiomycetes</taxon>
        <taxon>Pichiales</taxon>
        <taxon>Pichiaceae</taxon>
        <taxon>Kuraishia</taxon>
    </lineage>
</organism>
<proteinExistence type="predicted"/>
<dbReference type="InterPro" id="IPR050331">
    <property type="entry name" value="Zinc_finger"/>
</dbReference>
<dbReference type="SMART" id="SM00355">
    <property type="entry name" value="ZnF_C2H2"/>
    <property type="match status" value="2"/>
</dbReference>
<evidence type="ECO:0000256" key="2">
    <source>
        <dbReference type="ARBA" id="ARBA00022723"/>
    </source>
</evidence>
<keyword evidence="3" id="KW-0677">Repeat</keyword>
<dbReference type="InterPro" id="IPR013087">
    <property type="entry name" value="Znf_C2H2_type"/>
</dbReference>
<protein>
    <recommendedName>
        <fullName evidence="9">C2H2-type domain-containing protein</fullName>
    </recommendedName>
</protein>
<dbReference type="GO" id="GO:0005634">
    <property type="term" value="C:nucleus"/>
    <property type="evidence" value="ECO:0007669"/>
    <property type="project" value="UniProtKB-SubCell"/>
</dbReference>
<evidence type="ECO:0000256" key="4">
    <source>
        <dbReference type="ARBA" id="ARBA00022771"/>
    </source>
</evidence>
<feature type="region of interest" description="Disordered" evidence="8">
    <location>
        <begin position="142"/>
        <end position="204"/>
    </location>
</feature>
<evidence type="ECO:0000256" key="3">
    <source>
        <dbReference type="ARBA" id="ARBA00022737"/>
    </source>
</evidence>
<feature type="compositionally biased region" description="Low complexity" evidence="8">
    <location>
        <begin position="142"/>
        <end position="152"/>
    </location>
</feature>
<dbReference type="PANTHER" id="PTHR16515:SF66">
    <property type="entry name" value="C2H2-TYPE DOMAIN-CONTAINING PROTEIN"/>
    <property type="match status" value="1"/>
</dbReference>
<dbReference type="Proteomes" id="UP000019384">
    <property type="component" value="Unassembled WGS sequence"/>
</dbReference>
<evidence type="ECO:0000256" key="8">
    <source>
        <dbReference type="SAM" id="MobiDB-lite"/>
    </source>
</evidence>
<dbReference type="Pfam" id="PF00096">
    <property type="entry name" value="zf-C2H2"/>
    <property type="match status" value="2"/>
</dbReference>
<dbReference type="PROSITE" id="PS00028">
    <property type="entry name" value="ZINC_FINGER_C2H2_1"/>
    <property type="match status" value="2"/>
</dbReference>
<dbReference type="HOGENOM" id="CLU_474117_0_0_1"/>
<dbReference type="AlphaFoldDB" id="W6MLP7"/>
<dbReference type="RefSeq" id="XP_022459421.1">
    <property type="nucleotide sequence ID" value="XM_022601816.1"/>
</dbReference>
<keyword evidence="11" id="KW-1185">Reference proteome</keyword>
<accession>W6MLP7</accession>
<reference evidence="10" key="1">
    <citation type="submission" date="2013-12" db="EMBL/GenBank/DDBJ databases">
        <authorList>
            <person name="Genoscope - CEA"/>
        </authorList>
    </citation>
    <scope>NUCLEOTIDE SEQUENCE</scope>
    <source>
        <strain evidence="10">CBS 1993</strain>
    </source>
</reference>
<feature type="compositionally biased region" description="Polar residues" evidence="8">
    <location>
        <begin position="193"/>
        <end position="204"/>
    </location>
</feature>
<keyword evidence="2" id="KW-0479">Metal-binding</keyword>
<keyword evidence="5" id="KW-0862">Zinc</keyword>
<evidence type="ECO:0000256" key="7">
    <source>
        <dbReference type="PROSITE-ProRule" id="PRU00042"/>
    </source>
</evidence>
<evidence type="ECO:0000256" key="1">
    <source>
        <dbReference type="ARBA" id="ARBA00004123"/>
    </source>
</evidence>
<reference evidence="10" key="2">
    <citation type="submission" date="2014-02" db="EMBL/GenBank/DDBJ databases">
        <title>Complete DNA sequence of /Kuraishia capsulata/ illustrates novel genomic features among budding yeasts (/Saccharomycotina/).</title>
        <authorList>
            <person name="Morales L."/>
            <person name="Noel B."/>
            <person name="Porcel B."/>
            <person name="Marcet-Houben M."/>
            <person name="Hullo M-F."/>
            <person name="Sacerdot C."/>
            <person name="Tekaia F."/>
            <person name="Leh-Louis V."/>
            <person name="Despons L."/>
            <person name="Khanna V."/>
            <person name="Aury J-M."/>
            <person name="Barbe V."/>
            <person name="Couloux A."/>
            <person name="Labadie K."/>
            <person name="Pelletier E."/>
            <person name="Souciet J-L."/>
            <person name="Boekhout T."/>
            <person name="Gabaldon T."/>
            <person name="Wincker P."/>
            <person name="Dujon B."/>
        </authorList>
    </citation>
    <scope>NUCLEOTIDE SEQUENCE</scope>
    <source>
        <strain evidence="10">CBS 1993</strain>
    </source>
</reference>
<gene>
    <name evidence="10" type="ORF">KUCA_T00003404001</name>
</gene>
<feature type="compositionally biased region" description="Polar residues" evidence="8">
    <location>
        <begin position="153"/>
        <end position="162"/>
    </location>
</feature>
<dbReference type="GO" id="GO:0008270">
    <property type="term" value="F:zinc ion binding"/>
    <property type="evidence" value="ECO:0007669"/>
    <property type="project" value="UniProtKB-KW"/>
</dbReference>
<name>W6MLP7_9ASCO</name>
<dbReference type="GeneID" id="34520809"/>
<evidence type="ECO:0000259" key="9">
    <source>
        <dbReference type="PROSITE" id="PS50157"/>
    </source>
</evidence>
<comment type="subcellular location">
    <subcellularLocation>
        <location evidence="1">Nucleus</location>
    </subcellularLocation>
</comment>
<dbReference type="EMBL" id="HG793128">
    <property type="protein sequence ID" value="CDK27426.1"/>
    <property type="molecule type" value="Genomic_DNA"/>
</dbReference>
<dbReference type="SUPFAM" id="SSF57667">
    <property type="entry name" value="beta-beta-alpha zinc fingers"/>
    <property type="match status" value="1"/>
</dbReference>
<dbReference type="STRING" id="1382522.W6MLP7"/>
<evidence type="ECO:0000313" key="11">
    <source>
        <dbReference type="Proteomes" id="UP000019384"/>
    </source>
</evidence>
<dbReference type="GO" id="GO:0010468">
    <property type="term" value="P:regulation of gene expression"/>
    <property type="evidence" value="ECO:0007669"/>
    <property type="project" value="TreeGrafter"/>
</dbReference>
<keyword evidence="4 7" id="KW-0863">Zinc-finger</keyword>
<dbReference type="Gene3D" id="3.30.160.60">
    <property type="entry name" value="Classic Zinc Finger"/>
    <property type="match status" value="2"/>
</dbReference>
<dbReference type="OrthoDB" id="654211at2759"/>
<evidence type="ECO:0000313" key="10">
    <source>
        <dbReference type="EMBL" id="CDK27426.1"/>
    </source>
</evidence>
<feature type="domain" description="C2H2-type" evidence="9">
    <location>
        <begin position="514"/>
        <end position="541"/>
    </location>
</feature>
<sequence>MDSLISSDHSPRRDHIDYHHLESLQTYTNDFMDLRQNGLTSEASQLHALLNGNPTLAKSYSWSHSDLDLGEDDVVPASNNSGMHSNLQFPPVTGHSMGMIHMNDPNLTTAKGLLPFGSISESLSNSTISSYDSIPPGLSSSVSNSFSGHSLHTSSDPNIGHSSQEDPLVSHTVLSTPVRTTVARRRSSTLTSGSNGPNTTLITATPQSASNTLYQTPIKRSSSFTPRRRSHARTRSRLSMDASHAMGTNPFYTPPSFLSPKLESPMSQTPIDLFSSHPPVSISPQMLMKSDTILSTPVQEEYSHQNDDGAPGMRRLRAKKLASEPLLSHMSYGNSGMHQESVNPSLVMFQTQQPIIDTQLLSRSHSSSLLVDPENTESFSAQPQHRPSLVGSVTMGSIPQPHNSSFLQRSRSSINLSAIALSKESSIASRNMNISMNPAANLPYSRSGNSFDLVQQQTPPPTAMSGSKSTPSIKAHVAAPVVVTPVRGHRRAKSSVPNVPMSAEDELKAKKKIHECPICHNKFQRPEHVKRHMRSHSSEKPYECPLDECGKKFNRKDNLKQHLRKIHGMTPTKEI</sequence>
<keyword evidence="6" id="KW-0539">Nucleus</keyword>
<evidence type="ECO:0000256" key="5">
    <source>
        <dbReference type="ARBA" id="ARBA00022833"/>
    </source>
</evidence>
<feature type="domain" description="C2H2-type" evidence="9">
    <location>
        <begin position="542"/>
        <end position="567"/>
    </location>
</feature>
<dbReference type="FunFam" id="3.30.160.60:FF:002343">
    <property type="entry name" value="Zinc finger protein 33A"/>
    <property type="match status" value="1"/>
</dbReference>